<evidence type="ECO:0000313" key="2">
    <source>
        <dbReference type="EMBL" id="KDA53846.1"/>
    </source>
</evidence>
<dbReference type="Proteomes" id="UP000027284">
    <property type="component" value="Unassembled WGS sequence"/>
</dbReference>
<organism evidence="2 3">
    <name type="scientific">Thermoanaerobaculum aquaticum</name>
    <dbReference type="NCBI Taxonomy" id="1312852"/>
    <lineage>
        <taxon>Bacteria</taxon>
        <taxon>Pseudomonadati</taxon>
        <taxon>Acidobacteriota</taxon>
        <taxon>Thermoanaerobaculia</taxon>
        <taxon>Thermoanaerobaculales</taxon>
        <taxon>Thermoanaerobaculaceae</taxon>
        <taxon>Thermoanaerobaculum</taxon>
    </lineage>
</organism>
<dbReference type="AlphaFoldDB" id="A0A062Y0F8"/>
<keyword evidence="1" id="KW-0472">Membrane</keyword>
<keyword evidence="1" id="KW-1133">Transmembrane helix</keyword>
<evidence type="ECO:0000313" key="3">
    <source>
        <dbReference type="Proteomes" id="UP000027284"/>
    </source>
</evidence>
<dbReference type="EMBL" id="JMFG01000016">
    <property type="protein sequence ID" value="KDA53846.1"/>
    <property type="molecule type" value="Genomic_DNA"/>
</dbReference>
<feature type="transmembrane region" description="Helical" evidence="1">
    <location>
        <begin position="13"/>
        <end position="33"/>
    </location>
</feature>
<accession>A0A062Y0F8</accession>
<keyword evidence="1" id="KW-0812">Transmembrane</keyword>
<comment type="caution">
    <text evidence="2">The sequence shown here is derived from an EMBL/GenBank/DDBJ whole genome shotgun (WGS) entry which is preliminary data.</text>
</comment>
<evidence type="ECO:0000256" key="1">
    <source>
        <dbReference type="SAM" id="Phobius"/>
    </source>
</evidence>
<keyword evidence="3" id="KW-1185">Reference proteome</keyword>
<sequence>MPSVAILPAGGRVYTHAMALWVSLVAQVVFYAGGRGHEKPRWLIFGQTRWPLEVLQEVEVGGTRADRPVERFWLVRAEAGFFRVRASGERVMVERWDGEEPPASLADLLA</sequence>
<proteinExistence type="predicted"/>
<dbReference type="STRING" id="1312852.EG19_02415"/>
<protein>
    <submittedName>
        <fullName evidence="2">Uncharacterized protein</fullName>
    </submittedName>
</protein>
<name>A0A062Y0F8_9BACT</name>
<reference evidence="2 3" key="1">
    <citation type="submission" date="2014-04" db="EMBL/GenBank/DDBJ databases">
        <title>The Genome Sequence of Thermoanaerobaculum aquaticum MP-01, The First Cultivated Group 23 Acidobacterium.</title>
        <authorList>
            <person name="Stamps B.W."/>
            <person name="Losey N.A."/>
            <person name="Lawson P.A."/>
            <person name="Stevenson B.S."/>
        </authorList>
    </citation>
    <scope>NUCLEOTIDE SEQUENCE [LARGE SCALE GENOMIC DNA]</scope>
    <source>
        <strain evidence="2 3">MP-01</strain>
    </source>
</reference>
<gene>
    <name evidence="2" type="ORF">EG19_02415</name>
</gene>